<comment type="caution">
    <text evidence="2">The sequence shown here is derived from an EMBL/GenBank/DDBJ whole genome shotgun (WGS) entry which is preliminary data.</text>
</comment>
<name>A0A852WXE6_9MICO</name>
<proteinExistence type="predicted"/>
<reference evidence="2 3" key="1">
    <citation type="submission" date="2020-07" db="EMBL/GenBank/DDBJ databases">
        <title>Sequencing the genomes of 1000 actinobacteria strains.</title>
        <authorList>
            <person name="Klenk H.-P."/>
        </authorList>
    </citation>
    <scope>NUCLEOTIDE SEQUENCE [LARGE SCALE GENOMIC DNA]</scope>
    <source>
        <strain evidence="2 3">DSM 8598</strain>
    </source>
</reference>
<dbReference type="Proteomes" id="UP000549066">
    <property type="component" value="Unassembled WGS sequence"/>
</dbReference>
<keyword evidence="1" id="KW-1133">Transmembrane helix</keyword>
<accession>A0A852WXE6</accession>
<protein>
    <recommendedName>
        <fullName evidence="4">J domain-containing protein</fullName>
    </recommendedName>
</protein>
<dbReference type="RefSeq" id="WP_179552556.1">
    <property type="nucleotide sequence ID" value="NZ_JACCFI010000001.1"/>
</dbReference>
<keyword evidence="1" id="KW-0812">Transmembrane</keyword>
<dbReference type="SUPFAM" id="SSF46565">
    <property type="entry name" value="Chaperone J-domain"/>
    <property type="match status" value="1"/>
</dbReference>
<evidence type="ECO:0000313" key="2">
    <source>
        <dbReference type="EMBL" id="NYG22796.1"/>
    </source>
</evidence>
<evidence type="ECO:0000256" key="1">
    <source>
        <dbReference type="SAM" id="Phobius"/>
    </source>
</evidence>
<dbReference type="AlphaFoldDB" id="A0A852WXE6"/>
<keyword evidence="1" id="KW-0472">Membrane</keyword>
<organism evidence="2 3">
    <name type="scientific">Agromyces hippuratus</name>
    <dbReference type="NCBI Taxonomy" id="286438"/>
    <lineage>
        <taxon>Bacteria</taxon>
        <taxon>Bacillati</taxon>
        <taxon>Actinomycetota</taxon>
        <taxon>Actinomycetes</taxon>
        <taxon>Micrococcales</taxon>
        <taxon>Microbacteriaceae</taxon>
        <taxon>Agromyces</taxon>
    </lineage>
</organism>
<evidence type="ECO:0008006" key="4">
    <source>
        <dbReference type="Google" id="ProtNLM"/>
    </source>
</evidence>
<evidence type="ECO:0000313" key="3">
    <source>
        <dbReference type="Proteomes" id="UP000549066"/>
    </source>
</evidence>
<keyword evidence="3" id="KW-1185">Reference proteome</keyword>
<feature type="transmembrane region" description="Helical" evidence="1">
    <location>
        <begin position="87"/>
        <end position="110"/>
    </location>
</feature>
<sequence length="240" mass="25604">METIAARAALNLDPVRALAPEQIESAYRAEAWARHPSRYPDAESRYAAESWAMTLQQARAALLAESAAFGAASTAPPVPRRGLSTGWIAGIVAGASVVVIGLVVALAFGVSALTQRVTELAEPEFDSGTTSETVERFSAAETGFTFPAAIEYYDDGRYAGQCSAEYEQGCWMAAVIPEGDCSIMIVSVAFAETLEQEESDYVQTLRFFDVVAGEPTPVVYGDDDYASSWLADITCNEGTA</sequence>
<gene>
    <name evidence="2" type="ORF">BJY17_003543</name>
</gene>
<dbReference type="InterPro" id="IPR036869">
    <property type="entry name" value="J_dom_sf"/>
</dbReference>
<dbReference type="EMBL" id="JACCFI010000001">
    <property type="protein sequence ID" value="NYG22796.1"/>
    <property type="molecule type" value="Genomic_DNA"/>
</dbReference>